<keyword evidence="4 10" id="KW-0808">Transferase</keyword>
<evidence type="ECO:0000256" key="5">
    <source>
        <dbReference type="ARBA" id="ARBA00022694"/>
    </source>
</evidence>
<dbReference type="HAMAP" id="MF_00185">
    <property type="entry name" value="IPP_trans"/>
    <property type="match status" value="1"/>
</dbReference>
<keyword evidence="8" id="KW-0460">Magnesium</keyword>
<reference evidence="10" key="1">
    <citation type="submission" date="2019-08" db="EMBL/GenBank/DDBJ databases">
        <authorList>
            <person name="Kucharzyk K."/>
            <person name="Murdoch R.W."/>
            <person name="Higgins S."/>
            <person name="Loffler F."/>
        </authorList>
    </citation>
    <scope>NUCLEOTIDE SEQUENCE</scope>
</reference>
<keyword evidence="5" id="KW-0819">tRNA processing</keyword>
<dbReference type="SUPFAM" id="SSF52540">
    <property type="entry name" value="P-loop containing nucleoside triphosphate hydrolases"/>
    <property type="match status" value="2"/>
</dbReference>
<dbReference type="InterPro" id="IPR039657">
    <property type="entry name" value="Dimethylallyltransferase"/>
</dbReference>
<comment type="catalytic activity">
    <reaction evidence="9">
        <text>adenosine(37) in tRNA + dimethylallyl diphosphate = N(6)-dimethylallyladenosine(37) in tRNA + diphosphate</text>
        <dbReference type="Rhea" id="RHEA:26482"/>
        <dbReference type="Rhea" id="RHEA-COMP:10162"/>
        <dbReference type="Rhea" id="RHEA-COMP:10375"/>
        <dbReference type="ChEBI" id="CHEBI:33019"/>
        <dbReference type="ChEBI" id="CHEBI:57623"/>
        <dbReference type="ChEBI" id="CHEBI:74411"/>
        <dbReference type="ChEBI" id="CHEBI:74415"/>
        <dbReference type="EC" id="2.5.1.75"/>
    </reaction>
</comment>
<comment type="cofactor">
    <cofactor evidence="1">
        <name>Mg(2+)</name>
        <dbReference type="ChEBI" id="CHEBI:18420"/>
    </cofactor>
</comment>
<dbReference type="GO" id="GO:0005524">
    <property type="term" value="F:ATP binding"/>
    <property type="evidence" value="ECO:0007669"/>
    <property type="project" value="UniProtKB-KW"/>
</dbReference>
<dbReference type="AlphaFoldDB" id="A0A645D7R0"/>
<name>A0A645D7R0_9ZZZZ</name>
<dbReference type="Gene3D" id="3.40.50.300">
    <property type="entry name" value="P-loop containing nucleotide triphosphate hydrolases"/>
    <property type="match status" value="1"/>
</dbReference>
<evidence type="ECO:0000256" key="3">
    <source>
        <dbReference type="ARBA" id="ARBA00012665"/>
    </source>
</evidence>
<dbReference type="NCBIfam" id="TIGR00174">
    <property type="entry name" value="miaA"/>
    <property type="match status" value="1"/>
</dbReference>
<evidence type="ECO:0000313" key="10">
    <source>
        <dbReference type="EMBL" id="MPM85259.1"/>
    </source>
</evidence>
<dbReference type="GO" id="GO:0006400">
    <property type="term" value="P:tRNA modification"/>
    <property type="evidence" value="ECO:0007669"/>
    <property type="project" value="TreeGrafter"/>
</dbReference>
<organism evidence="10">
    <name type="scientific">bioreactor metagenome</name>
    <dbReference type="NCBI Taxonomy" id="1076179"/>
    <lineage>
        <taxon>unclassified sequences</taxon>
        <taxon>metagenomes</taxon>
        <taxon>ecological metagenomes</taxon>
    </lineage>
</organism>
<keyword evidence="6" id="KW-0547">Nucleotide-binding</keyword>
<dbReference type="Pfam" id="PF01715">
    <property type="entry name" value="IPPT"/>
    <property type="match status" value="1"/>
</dbReference>
<evidence type="ECO:0000256" key="1">
    <source>
        <dbReference type="ARBA" id="ARBA00001946"/>
    </source>
</evidence>
<dbReference type="EMBL" id="VSSQ01033605">
    <property type="protein sequence ID" value="MPM85259.1"/>
    <property type="molecule type" value="Genomic_DNA"/>
</dbReference>
<dbReference type="EC" id="2.5.1.75" evidence="3"/>
<evidence type="ECO:0000256" key="4">
    <source>
        <dbReference type="ARBA" id="ARBA00022679"/>
    </source>
</evidence>
<sequence length="308" mass="35547">MCAKPWVIMVVGPTAVGKTDLAIRLAKEIDAEIISADSRLFYRGMDIGTAKPTKAQQELMQHYLVDVADPNEVWSLSMFQSECNRLIEEIIQRGKKPMLVGGTGQYFRALIEGWEIPALEPDHSVRDELEKIGNEIGAEALYKKLEIVDPEAATKIDPQNLRRTVRALEVILLTGEKFSAQRRKSEPQYRFWVIGLNRPRPELYERIDERIELMFKDGLVEETQKLLQNGIAVDNPNMSAIGYREVVQYIRGEITLGEAQMLMKRKTREFVRRQANWFKLDDPNIHWYTMEDEVEEKILSDLRIGIKL</sequence>
<dbReference type="InterPro" id="IPR018022">
    <property type="entry name" value="IPT"/>
</dbReference>
<comment type="caution">
    <text evidence="10">The sequence shown here is derived from an EMBL/GenBank/DDBJ whole genome shotgun (WGS) entry which is preliminary data.</text>
</comment>
<evidence type="ECO:0000256" key="2">
    <source>
        <dbReference type="ARBA" id="ARBA00005842"/>
    </source>
</evidence>
<evidence type="ECO:0000256" key="6">
    <source>
        <dbReference type="ARBA" id="ARBA00022741"/>
    </source>
</evidence>
<protein>
    <recommendedName>
        <fullName evidence="3">tRNA dimethylallyltransferase</fullName>
        <ecNumber evidence="3">2.5.1.75</ecNumber>
    </recommendedName>
</protein>
<dbReference type="InterPro" id="IPR027417">
    <property type="entry name" value="P-loop_NTPase"/>
</dbReference>
<dbReference type="GO" id="GO:0052381">
    <property type="term" value="F:tRNA dimethylallyltransferase activity"/>
    <property type="evidence" value="ECO:0007669"/>
    <property type="project" value="UniProtKB-EC"/>
</dbReference>
<dbReference type="Gene3D" id="1.10.20.140">
    <property type="match status" value="1"/>
</dbReference>
<evidence type="ECO:0000256" key="9">
    <source>
        <dbReference type="ARBA" id="ARBA00049563"/>
    </source>
</evidence>
<comment type="similarity">
    <text evidence="2">Belongs to the IPP transferase family.</text>
</comment>
<evidence type="ECO:0000256" key="7">
    <source>
        <dbReference type="ARBA" id="ARBA00022840"/>
    </source>
</evidence>
<gene>
    <name evidence="10" type="primary">miaA_44</name>
    <name evidence="10" type="ORF">SDC9_132337</name>
</gene>
<dbReference type="PANTHER" id="PTHR11088:SF60">
    <property type="entry name" value="TRNA DIMETHYLALLYLTRANSFERASE"/>
    <property type="match status" value="1"/>
</dbReference>
<keyword evidence="7" id="KW-0067">ATP-binding</keyword>
<dbReference type="PANTHER" id="PTHR11088">
    <property type="entry name" value="TRNA DIMETHYLALLYLTRANSFERASE"/>
    <property type="match status" value="1"/>
</dbReference>
<accession>A0A645D7R0</accession>
<evidence type="ECO:0000256" key="8">
    <source>
        <dbReference type="ARBA" id="ARBA00022842"/>
    </source>
</evidence>
<proteinExistence type="inferred from homology"/>